<dbReference type="RefSeq" id="WP_284300372.1">
    <property type="nucleotide sequence ID" value="NZ_BSVA01000001.1"/>
</dbReference>
<keyword evidence="3" id="KW-1185">Reference proteome</keyword>
<name>A0ABQ6JU70_9MICO</name>
<protein>
    <recommendedName>
        <fullName evidence="1">Zinc finger CGNR domain-containing protein</fullName>
    </recommendedName>
</protein>
<feature type="domain" description="Zinc finger CGNR" evidence="1">
    <location>
        <begin position="132"/>
        <end position="173"/>
    </location>
</feature>
<proteinExistence type="predicted"/>
<dbReference type="PANTHER" id="PTHR35525">
    <property type="entry name" value="BLL6575 PROTEIN"/>
    <property type="match status" value="1"/>
</dbReference>
<dbReference type="EMBL" id="BSVA01000001">
    <property type="protein sequence ID" value="GMA91843.1"/>
    <property type="molecule type" value="Genomic_DNA"/>
</dbReference>
<evidence type="ECO:0000313" key="3">
    <source>
        <dbReference type="Proteomes" id="UP001157069"/>
    </source>
</evidence>
<gene>
    <name evidence="2" type="ORF">GCM10025869_23720</name>
</gene>
<sequence length="179" mass="19486">MLDFVNTGVFAGANRESDILRSPEVFLAWAREADLAHGDTDTASDRPSAMSRARRLRAALRAIAEALAAGREPDARALTTLTSAAAVALRSATCRMDGAGLTWSWNTATVDGVLARIAVSAVDLMRGELVDRIGICPGCGFLLLDTTKNRTRRWCTMEDCGTQEKMRRYVARRAAARRQ</sequence>
<evidence type="ECO:0000259" key="1">
    <source>
        <dbReference type="Pfam" id="PF11706"/>
    </source>
</evidence>
<dbReference type="InterPro" id="IPR023286">
    <property type="entry name" value="ABATE_dom_sf"/>
</dbReference>
<dbReference type="Gene3D" id="1.10.3300.10">
    <property type="entry name" value="Jann2411-like domain"/>
    <property type="match status" value="1"/>
</dbReference>
<dbReference type="InterPro" id="IPR021005">
    <property type="entry name" value="Znf_CGNR"/>
</dbReference>
<dbReference type="InterPro" id="IPR010852">
    <property type="entry name" value="ABATE"/>
</dbReference>
<comment type="caution">
    <text evidence="2">The sequence shown here is derived from an EMBL/GenBank/DDBJ whole genome shotgun (WGS) entry which is preliminary data.</text>
</comment>
<dbReference type="Pfam" id="PF11706">
    <property type="entry name" value="zf-CGNR"/>
    <property type="match status" value="1"/>
</dbReference>
<dbReference type="Proteomes" id="UP001157069">
    <property type="component" value="Unassembled WGS sequence"/>
</dbReference>
<dbReference type="Pfam" id="PF07336">
    <property type="entry name" value="ABATE"/>
    <property type="match status" value="1"/>
</dbReference>
<organism evidence="2 3">
    <name type="scientific">Homoserinibacter gongjuensis</name>
    <dbReference type="NCBI Taxonomy" id="1162968"/>
    <lineage>
        <taxon>Bacteria</taxon>
        <taxon>Bacillati</taxon>
        <taxon>Actinomycetota</taxon>
        <taxon>Actinomycetes</taxon>
        <taxon>Micrococcales</taxon>
        <taxon>Microbacteriaceae</taxon>
        <taxon>Homoserinibacter</taxon>
    </lineage>
</organism>
<reference evidence="3" key="1">
    <citation type="journal article" date="2019" name="Int. J. Syst. Evol. Microbiol.">
        <title>The Global Catalogue of Microorganisms (GCM) 10K type strain sequencing project: providing services to taxonomists for standard genome sequencing and annotation.</title>
        <authorList>
            <consortium name="The Broad Institute Genomics Platform"/>
            <consortium name="The Broad Institute Genome Sequencing Center for Infectious Disease"/>
            <person name="Wu L."/>
            <person name="Ma J."/>
        </authorList>
    </citation>
    <scope>NUCLEOTIDE SEQUENCE [LARGE SCALE GENOMIC DNA]</scope>
    <source>
        <strain evidence="3">NBRC 108755</strain>
    </source>
</reference>
<evidence type="ECO:0000313" key="2">
    <source>
        <dbReference type="EMBL" id="GMA91843.1"/>
    </source>
</evidence>
<dbReference type="PANTHER" id="PTHR35525:SF3">
    <property type="entry name" value="BLL6575 PROTEIN"/>
    <property type="match status" value="1"/>
</dbReference>
<dbReference type="SUPFAM" id="SSF160904">
    <property type="entry name" value="Jann2411-like"/>
    <property type="match status" value="1"/>
</dbReference>
<accession>A0ABQ6JU70</accession>